<name>A0ACB9WWF3_CHAAC</name>
<dbReference type="Proteomes" id="UP001057452">
    <property type="component" value="Chromosome 11"/>
</dbReference>
<evidence type="ECO:0000313" key="2">
    <source>
        <dbReference type="Proteomes" id="UP001057452"/>
    </source>
</evidence>
<reference evidence="1" key="1">
    <citation type="submission" date="2022-05" db="EMBL/GenBank/DDBJ databases">
        <title>Chromosome-level genome of Chaenocephalus aceratus.</title>
        <authorList>
            <person name="Park H."/>
        </authorList>
    </citation>
    <scope>NUCLEOTIDE SEQUENCE</scope>
    <source>
        <strain evidence="1">KU_202001</strain>
    </source>
</reference>
<comment type="caution">
    <text evidence="1">The sequence shown here is derived from an EMBL/GenBank/DDBJ whole genome shotgun (WGS) entry which is preliminary data.</text>
</comment>
<proteinExistence type="predicted"/>
<keyword evidence="2" id="KW-1185">Reference proteome</keyword>
<sequence>MSTPDRSIEQCVGPDLENIEVMRNHSVLFRAECKRLIQDTDKACKRMQNDDNKQLDQRVRDIQFLKKELELKLEEIILEIDVLIELQRRVGKALGACKEPLRVTVRLHDEVDRELLRERGVIEGVASLLERVAEQITEQIRLNRSIKYHLEQDLKEKFAAQCIDNSCALMTAHSTNNQQRPKNTQTLLQSFTVTPEQWENISDINIAKAEQQQVNSLSLRAMVESLLEQTLADMQKQFQATTETFQLNVQEIKSAKGLMEDQLAKFASEQRTREDLQVAVSDSEHVLSLAQARLVVRRQRPGKEQCHDPAQNQLLAEVQQINVHINRLREAASRSEEQQRALVRCQLELQENIERKSSSLYIDEVVCAQHREPIIIHNF</sequence>
<accession>A0ACB9WWF3</accession>
<protein>
    <submittedName>
        <fullName evidence="1">Uncharacterized protein</fullName>
    </submittedName>
</protein>
<dbReference type="EMBL" id="CM043795">
    <property type="protein sequence ID" value="KAI4817748.1"/>
    <property type="molecule type" value="Genomic_DNA"/>
</dbReference>
<organism evidence="1 2">
    <name type="scientific">Chaenocephalus aceratus</name>
    <name type="common">Blackfin icefish</name>
    <name type="synonym">Chaenichthys aceratus</name>
    <dbReference type="NCBI Taxonomy" id="36190"/>
    <lineage>
        <taxon>Eukaryota</taxon>
        <taxon>Metazoa</taxon>
        <taxon>Chordata</taxon>
        <taxon>Craniata</taxon>
        <taxon>Vertebrata</taxon>
        <taxon>Euteleostomi</taxon>
        <taxon>Actinopterygii</taxon>
        <taxon>Neopterygii</taxon>
        <taxon>Teleostei</taxon>
        <taxon>Neoteleostei</taxon>
        <taxon>Acanthomorphata</taxon>
        <taxon>Eupercaria</taxon>
        <taxon>Perciformes</taxon>
        <taxon>Notothenioidei</taxon>
        <taxon>Channichthyidae</taxon>
        <taxon>Chaenocephalus</taxon>
    </lineage>
</organism>
<evidence type="ECO:0000313" key="1">
    <source>
        <dbReference type="EMBL" id="KAI4817748.1"/>
    </source>
</evidence>
<gene>
    <name evidence="1" type="ORF">KUCAC02_011125</name>
</gene>